<keyword evidence="2" id="KW-1185">Reference proteome</keyword>
<dbReference type="Pfam" id="PF22673">
    <property type="entry name" value="MCP-like_PDC_1"/>
    <property type="match status" value="1"/>
</dbReference>
<evidence type="ECO:0008006" key="3">
    <source>
        <dbReference type="Google" id="ProtNLM"/>
    </source>
</evidence>
<protein>
    <recommendedName>
        <fullName evidence="3">Methyl-accepting chemotaxis protein</fullName>
    </recommendedName>
</protein>
<dbReference type="EMBL" id="AP024819">
    <property type="protein sequence ID" value="BCZ19458.1"/>
    <property type="molecule type" value="Genomic_DNA"/>
</dbReference>
<proteinExistence type="predicted"/>
<dbReference type="RefSeq" id="WP_221271258.1">
    <property type="nucleotide sequence ID" value="NZ_AP024819.1"/>
</dbReference>
<accession>A0ABN6I794</accession>
<dbReference type="Proteomes" id="UP000826146">
    <property type="component" value="Chromosome"/>
</dbReference>
<dbReference type="Gene3D" id="3.30.450.20">
    <property type="entry name" value="PAS domain"/>
    <property type="match status" value="1"/>
</dbReference>
<gene>
    <name evidence="1" type="ORF">NHP190012_11000</name>
</gene>
<dbReference type="InterPro" id="IPR029151">
    <property type="entry name" value="Sensor-like_sf"/>
</dbReference>
<evidence type="ECO:0000313" key="1">
    <source>
        <dbReference type="EMBL" id="BCZ19458.1"/>
    </source>
</evidence>
<reference evidence="1 2" key="1">
    <citation type="submission" date="2021-07" db="EMBL/GenBank/DDBJ databases">
        <title>Novel Helicobacter sp. Isolated from a cat.</title>
        <authorList>
            <person name="Rimbara E."/>
            <person name="Suzuki M."/>
        </authorList>
    </citation>
    <scope>NUCLEOTIDE SEQUENCE [LARGE SCALE GENOMIC DNA]</scope>
    <source>
        <strain evidence="2">NHP19-012</strain>
    </source>
</reference>
<organism evidence="1 2">
    <name type="scientific">Helicobacter gastrofelis</name>
    <dbReference type="NCBI Taxonomy" id="2849642"/>
    <lineage>
        <taxon>Bacteria</taxon>
        <taxon>Pseudomonadati</taxon>
        <taxon>Campylobacterota</taxon>
        <taxon>Epsilonproteobacteria</taxon>
        <taxon>Campylobacterales</taxon>
        <taxon>Helicobacteraceae</taxon>
        <taxon>Helicobacter</taxon>
    </lineage>
</organism>
<sequence>MSFKTKISLTFAVLLLVSFFTIAGILSYRLYFRMKVSIQQNLQETVDMLSYPLKGWDDAIKDALLKTATQLENMDLHDIRVMSDLLNHVQYGMKKTTLYLGLEDGSTIKPIGTVPHNYDPRTRNWYKDTKVNTNLVMSHPYMDMFSHHLVVTYSIAIHQKGVFKGALGADVPLTYMQDAAVKHSISKKRIYFFDL</sequence>
<evidence type="ECO:0000313" key="2">
    <source>
        <dbReference type="Proteomes" id="UP000826146"/>
    </source>
</evidence>
<dbReference type="CDD" id="cd12913">
    <property type="entry name" value="PDC1_MCP_like"/>
    <property type="match status" value="1"/>
</dbReference>
<dbReference type="SUPFAM" id="SSF103190">
    <property type="entry name" value="Sensory domain-like"/>
    <property type="match status" value="1"/>
</dbReference>
<name>A0ABN6I794_9HELI</name>